<sequence>MISVMGMCALIQPVLLLILGKYVTGVEAATALSLMPSTEWYGDDGSWSAVSIRLGTPKQWINLFPNTLSAETWAISPYGCQDGDSTCLDSRGSIFNATQSSTWEPLLTLESSPYWRLGTGNSLQWPPYGEYGFDNLAFGPDGPAIPNATIAMINATEYWVGSFGLGASAGNFSYVTPNVTYAQLETLGDILGAGYGYTAGAIYQQKGEPMSLTLGGYDENRFIPHNVSFTLTQDPPVPQVFVDSIFVISSNGSNTPIQLASYKENINALIDSSTPYLWLPETVCNHFADALGLSYNESLNLYTFDENPTQHNNLSDSSTTTTFTFVLKDKSSDSDFVEINLPYAAFDLSLTYPYIPNTEYGTDEASKFYFPLARSANSSQYTIGRAFLQEAYIITSYETNQFSLHQAVHVSDTLNNKSIIAIPSGDTTTGQETSTVSSDQSTRLTKGQIAGIVIGVVGTIATLLVTLYFSYIKYYKPKKLALALKNSTSESEAGINLQPLDSPPPTGFYPSEAPGDVSHPVEINSDIAQPMEVSSEVPHQRLELAAVIPKELSAEAAVELPAEVPAEFLYGRIAVDNTPIASPTISPISASNSGSLPSMNALAISSAEPSFEKGSILVKPTRSSILADQVSPISSETRLRPDGFSPIAEIQHRMSPPPTYALAQPKNYASAGGFLSSYQPLSQSALSTGIGSPEPSNYVFAGAMPSGIQPPNPFAPTTMSRDAQVNEWRRCDVERQKREEELYRQALAREEEIRENQFQERRLAHRQELERMERLGTDVFKYRNEDVGIVQEPFRDTVQLDENGARNTTPTIQNEDAIASVSAQEGAPEVTPVTALRRFSFENGGDNDTV</sequence>
<accession>A0A8H6AS76</accession>
<evidence type="ECO:0000256" key="2">
    <source>
        <dbReference type="SAM" id="Coils"/>
    </source>
</evidence>
<evidence type="ECO:0000256" key="1">
    <source>
        <dbReference type="ARBA" id="ARBA00007447"/>
    </source>
</evidence>
<dbReference type="PANTHER" id="PTHR47965:SF101">
    <property type="entry name" value="HYPOTHETICAL ASPARTYL PROTEASE (EUROFUNG)-RELATED"/>
    <property type="match status" value="1"/>
</dbReference>
<evidence type="ECO:0000313" key="6">
    <source>
        <dbReference type="EMBL" id="KAF5872679.1"/>
    </source>
</evidence>
<feature type="transmembrane region" description="Helical" evidence="3">
    <location>
        <begin position="449"/>
        <end position="469"/>
    </location>
</feature>
<dbReference type="EMBL" id="JABFCT010000010">
    <property type="protein sequence ID" value="KAF5872679.1"/>
    <property type="molecule type" value="Genomic_DNA"/>
</dbReference>
<dbReference type="InterPro" id="IPR001461">
    <property type="entry name" value="Aspartic_peptidase_A1"/>
</dbReference>
<keyword evidence="3" id="KW-0472">Membrane</keyword>
<feature type="signal peptide" evidence="4">
    <location>
        <begin position="1"/>
        <end position="28"/>
    </location>
</feature>
<dbReference type="GO" id="GO:0006508">
    <property type="term" value="P:proteolysis"/>
    <property type="evidence" value="ECO:0007669"/>
    <property type="project" value="UniProtKB-KW"/>
</dbReference>
<dbReference type="AlphaFoldDB" id="A0A8H6AS76"/>
<proteinExistence type="inferred from homology"/>
<dbReference type="InterPro" id="IPR021109">
    <property type="entry name" value="Peptidase_aspartic_dom_sf"/>
</dbReference>
<dbReference type="GO" id="GO:0005576">
    <property type="term" value="C:extracellular region"/>
    <property type="evidence" value="ECO:0007669"/>
    <property type="project" value="TreeGrafter"/>
</dbReference>
<dbReference type="GeneID" id="59260107"/>
<gene>
    <name evidence="6" type="ORF">Bfra_006042</name>
</gene>
<feature type="coiled-coil region" evidence="2">
    <location>
        <begin position="733"/>
        <end position="775"/>
    </location>
</feature>
<dbReference type="OrthoDB" id="4074350at2759"/>
<keyword evidence="4" id="KW-0732">Signal</keyword>
<evidence type="ECO:0000259" key="5">
    <source>
        <dbReference type="PROSITE" id="PS51767"/>
    </source>
</evidence>
<feature type="chain" id="PRO_5034203466" evidence="4">
    <location>
        <begin position="29"/>
        <end position="850"/>
    </location>
</feature>
<dbReference type="InterPro" id="IPR034164">
    <property type="entry name" value="Pepsin-like_dom"/>
</dbReference>
<dbReference type="GO" id="GO:0004190">
    <property type="term" value="F:aspartic-type endopeptidase activity"/>
    <property type="evidence" value="ECO:0007669"/>
    <property type="project" value="InterPro"/>
</dbReference>
<organism evidence="6 7">
    <name type="scientific">Botrytis fragariae</name>
    <dbReference type="NCBI Taxonomy" id="1964551"/>
    <lineage>
        <taxon>Eukaryota</taxon>
        <taxon>Fungi</taxon>
        <taxon>Dikarya</taxon>
        <taxon>Ascomycota</taxon>
        <taxon>Pezizomycotina</taxon>
        <taxon>Leotiomycetes</taxon>
        <taxon>Helotiales</taxon>
        <taxon>Sclerotiniaceae</taxon>
        <taxon>Botrytis</taxon>
    </lineage>
</organism>
<keyword evidence="3" id="KW-1133">Transmembrane helix</keyword>
<comment type="similarity">
    <text evidence="1">Belongs to the peptidase A1 family.</text>
</comment>
<keyword evidence="7" id="KW-1185">Reference proteome</keyword>
<protein>
    <submittedName>
        <fullName evidence="6">Putative eukaryotic aspartyl protease protein</fullName>
    </submittedName>
</protein>
<name>A0A8H6AS76_9HELO</name>
<dbReference type="GO" id="GO:0031505">
    <property type="term" value="P:fungal-type cell wall organization"/>
    <property type="evidence" value="ECO:0007669"/>
    <property type="project" value="TreeGrafter"/>
</dbReference>
<keyword evidence="6" id="KW-0645">Protease</keyword>
<dbReference type="Proteomes" id="UP000531561">
    <property type="component" value="Unassembled WGS sequence"/>
</dbReference>
<feature type="domain" description="Peptidase A1" evidence="5">
    <location>
        <begin position="48"/>
        <end position="405"/>
    </location>
</feature>
<dbReference type="Pfam" id="PF00026">
    <property type="entry name" value="Asp"/>
    <property type="match status" value="1"/>
</dbReference>
<dbReference type="InterPro" id="IPR033121">
    <property type="entry name" value="PEPTIDASE_A1"/>
</dbReference>
<dbReference type="Gene3D" id="2.40.70.10">
    <property type="entry name" value="Acid Proteases"/>
    <property type="match status" value="2"/>
</dbReference>
<dbReference type="CDD" id="cd05471">
    <property type="entry name" value="pepsin_like"/>
    <property type="match status" value="1"/>
</dbReference>
<evidence type="ECO:0000313" key="7">
    <source>
        <dbReference type="Proteomes" id="UP000531561"/>
    </source>
</evidence>
<evidence type="ECO:0000256" key="4">
    <source>
        <dbReference type="SAM" id="SignalP"/>
    </source>
</evidence>
<dbReference type="SUPFAM" id="SSF50630">
    <property type="entry name" value="Acid proteases"/>
    <property type="match status" value="1"/>
</dbReference>
<keyword evidence="3" id="KW-0812">Transmembrane</keyword>
<keyword evidence="2" id="KW-0175">Coiled coil</keyword>
<dbReference type="RefSeq" id="XP_037191625.1">
    <property type="nucleotide sequence ID" value="XM_037336415.1"/>
</dbReference>
<dbReference type="GO" id="GO:0009277">
    <property type="term" value="C:fungal-type cell wall"/>
    <property type="evidence" value="ECO:0007669"/>
    <property type="project" value="TreeGrafter"/>
</dbReference>
<dbReference type="PROSITE" id="PS51767">
    <property type="entry name" value="PEPTIDASE_A1"/>
    <property type="match status" value="1"/>
</dbReference>
<keyword evidence="6" id="KW-0378">Hydrolase</keyword>
<reference evidence="6 7" key="1">
    <citation type="journal article" date="2020" name="Phytopathology">
        <title>A high-quality genome resource of Botrytis fragariae, a new and rapidly spreading fungal pathogen causing strawberry gray mold in the U.S.A.</title>
        <authorList>
            <person name="Wu Y."/>
            <person name="Saski C.A."/>
            <person name="Schnabel G."/>
            <person name="Xiao S."/>
            <person name="Hu M."/>
        </authorList>
    </citation>
    <scope>NUCLEOTIDE SEQUENCE [LARGE SCALE GENOMIC DNA]</scope>
    <source>
        <strain evidence="6 7">BVB16</strain>
    </source>
</reference>
<dbReference type="PANTHER" id="PTHR47965">
    <property type="entry name" value="ASPARTYL PROTEASE-RELATED"/>
    <property type="match status" value="1"/>
</dbReference>
<evidence type="ECO:0000256" key="3">
    <source>
        <dbReference type="SAM" id="Phobius"/>
    </source>
</evidence>
<comment type="caution">
    <text evidence="6">The sequence shown here is derived from an EMBL/GenBank/DDBJ whole genome shotgun (WGS) entry which is preliminary data.</text>
</comment>